<gene>
    <name evidence="2" type="ORF">B0A48_01489</name>
</gene>
<feature type="compositionally biased region" description="Polar residues" evidence="1">
    <location>
        <begin position="1"/>
        <end position="12"/>
    </location>
</feature>
<name>A0A1V8TPU2_9PEZI</name>
<feature type="region of interest" description="Disordered" evidence="1">
    <location>
        <begin position="40"/>
        <end position="59"/>
    </location>
</feature>
<reference evidence="3" key="1">
    <citation type="submission" date="2017-03" db="EMBL/GenBank/DDBJ databases">
        <title>Genomes of endolithic fungi from Antarctica.</title>
        <authorList>
            <person name="Coleine C."/>
            <person name="Masonjones S."/>
            <person name="Stajich J.E."/>
        </authorList>
    </citation>
    <scope>NUCLEOTIDE SEQUENCE [LARGE SCALE GENOMIC DNA]</scope>
    <source>
        <strain evidence="3">CCFEE 5527</strain>
    </source>
</reference>
<feature type="compositionally biased region" description="Polar residues" evidence="1">
    <location>
        <begin position="199"/>
        <end position="224"/>
    </location>
</feature>
<organism evidence="2 3">
    <name type="scientific">Cryoendolithus antarcticus</name>
    <dbReference type="NCBI Taxonomy" id="1507870"/>
    <lineage>
        <taxon>Eukaryota</taxon>
        <taxon>Fungi</taxon>
        <taxon>Dikarya</taxon>
        <taxon>Ascomycota</taxon>
        <taxon>Pezizomycotina</taxon>
        <taxon>Dothideomycetes</taxon>
        <taxon>Dothideomycetidae</taxon>
        <taxon>Cladosporiales</taxon>
        <taxon>Cladosporiaceae</taxon>
        <taxon>Cryoendolithus</taxon>
    </lineage>
</organism>
<sequence>MDPNQRSHIPQTPQAPAPRLRSPPPPGWVDPNVRRWRVEDDHARIVEGPKSSRPQGDGIFEYAGHLGLYQPSSETIRTRTVRRVPRQGPQQVRLQAPVEQQQVQRMQRTYSAPVMAEGQQAQHQQTLLSPPAAQQGQHMQHTPSSPQSVPIQQPMYQQQQQHQILAQRVPLQQHHSTSRTTHTIQAISSRPVTHPIQHSAAQTQVQPHIVSPPQTTTFTVPAEM</sequence>
<feature type="compositionally biased region" description="Low complexity" evidence="1">
    <location>
        <begin position="143"/>
        <end position="164"/>
    </location>
</feature>
<feature type="compositionally biased region" description="Polar residues" evidence="1">
    <location>
        <begin position="119"/>
        <end position="142"/>
    </location>
</feature>
<evidence type="ECO:0000256" key="1">
    <source>
        <dbReference type="SAM" id="MobiDB-lite"/>
    </source>
</evidence>
<protein>
    <submittedName>
        <fullName evidence="2">Uncharacterized protein</fullName>
    </submittedName>
</protein>
<accession>A0A1V8TPU2</accession>
<dbReference type="Proteomes" id="UP000192596">
    <property type="component" value="Unassembled WGS sequence"/>
</dbReference>
<feature type="compositionally biased region" description="Pro residues" evidence="1">
    <location>
        <begin position="13"/>
        <end position="28"/>
    </location>
</feature>
<proteinExistence type="predicted"/>
<comment type="caution">
    <text evidence="2">The sequence shown here is derived from an EMBL/GenBank/DDBJ whole genome shotgun (WGS) entry which is preliminary data.</text>
</comment>
<dbReference type="EMBL" id="NAJO01000003">
    <property type="protein sequence ID" value="OQO13261.1"/>
    <property type="molecule type" value="Genomic_DNA"/>
</dbReference>
<dbReference type="InParanoid" id="A0A1V8TPU2"/>
<dbReference type="AlphaFoldDB" id="A0A1V8TPU2"/>
<feature type="region of interest" description="Disordered" evidence="1">
    <location>
        <begin position="1"/>
        <end position="34"/>
    </location>
</feature>
<evidence type="ECO:0000313" key="2">
    <source>
        <dbReference type="EMBL" id="OQO13261.1"/>
    </source>
</evidence>
<keyword evidence="3" id="KW-1185">Reference proteome</keyword>
<feature type="region of interest" description="Disordered" evidence="1">
    <location>
        <begin position="116"/>
        <end position="164"/>
    </location>
</feature>
<evidence type="ECO:0000313" key="3">
    <source>
        <dbReference type="Proteomes" id="UP000192596"/>
    </source>
</evidence>
<feature type="region of interest" description="Disordered" evidence="1">
    <location>
        <begin position="195"/>
        <end position="224"/>
    </location>
</feature>